<protein>
    <submittedName>
        <fullName evidence="1">Uncharacterized protein</fullName>
    </submittedName>
</protein>
<accession>A0A235EUJ3</accession>
<gene>
    <name evidence="1" type="ORF">CGK74_17940</name>
</gene>
<evidence type="ECO:0000313" key="1">
    <source>
        <dbReference type="EMBL" id="OYD52443.1"/>
    </source>
</evidence>
<reference evidence="1 2" key="1">
    <citation type="submission" date="2017-07" db="EMBL/GenBank/DDBJ databases">
        <title>Thauera sp. KNDSS-Mac4 genome sequence and assembly.</title>
        <authorList>
            <person name="Mayilraj S."/>
        </authorList>
    </citation>
    <scope>NUCLEOTIDE SEQUENCE [LARGE SCALE GENOMIC DNA]</scope>
    <source>
        <strain evidence="1 2">KNDSS-Mac4</strain>
    </source>
</reference>
<sequence length="85" mass="9634">MMLAHLQQFDECCHTLETDIEVPDGINPEIFLKALKEEMIDDEVQCSATKESIYVTATIRGSLECAQALFDSKTRSAMRLARLRL</sequence>
<dbReference type="Proteomes" id="UP000215181">
    <property type="component" value="Unassembled WGS sequence"/>
</dbReference>
<evidence type="ECO:0000313" key="2">
    <source>
        <dbReference type="Proteomes" id="UP000215181"/>
    </source>
</evidence>
<comment type="caution">
    <text evidence="1">The sequence shown here is derived from an EMBL/GenBank/DDBJ whole genome shotgun (WGS) entry which is preliminary data.</text>
</comment>
<dbReference type="AlphaFoldDB" id="A0A235EUJ3"/>
<organism evidence="1 2">
    <name type="scientific">Thauera propionica</name>
    <dbReference type="NCBI Taxonomy" id="2019431"/>
    <lineage>
        <taxon>Bacteria</taxon>
        <taxon>Pseudomonadati</taxon>
        <taxon>Pseudomonadota</taxon>
        <taxon>Betaproteobacteria</taxon>
        <taxon>Rhodocyclales</taxon>
        <taxon>Zoogloeaceae</taxon>
        <taxon>Thauera</taxon>
    </lineage>
</organism>
<name>A0A235EUJ3_9RHOO</name>
<dbReference type="EMBL" id="NOIH01000039">
    <property type="protein sequence ID" value="OYD52443.1"/>
    <property type="molecule type" value="Genomic_DNA"/>
</dbReference>
<proteinExistence type="predicted"/>
<keyword evidence="2" id="KW-1185">Reference proteome</keyword>